<feature type="active site" evidence="10">
    <location>
        <position position="164"/>
    </location>
</feature>
<evidence type="ECO:0000256" key="5">
    <source>
        <dbReference type="ARBA" id="ARBA00022679"/>
    </source>
</evidence>
<dbReference type="GO" id="GO:0004673">
    <property type="term" value="F:protein histidine kinase activity"/>
    <property type="evidence" value="ECO:0007669"/>
    <property type="project" value="UniProtKB-EC"/>
</dbReference>
<protein>
    <submittedName>
        <fullName evidence="16">PAS domain S-box protein</fullName>
    </submittedName>
</protein>
<dbReference type="InterPro" id="IPR050903">
    <property type="entry name" value="Bact_Chemotaxis_MeTrfase"/>
</dbReference>
<keyword evidence="6" id="KW-0949">S-adenosyl-L-methionine</keyword>
<dbReference type="SUPFAM" id="SSF55874">
    <property type="entry name" value="ATPase domain of HSP90 chaperone/DNA topoisomerase II/histidine kinase"/>
    <property type="match status" value="1"/>
</dbReference>
<evidence type="ECO:0000256" key="6">
    <source>
        <dbReference type="ARBA" id="ARBA00022691"/>
    </source>
</evidence>
<accession>A0A4S1XGB1</accession>
<dbReference type="InterPro" id="IPR000673">
    <property type="entry name" value="Sig_transdc_resp-reg_Me-estase"/>
</dbReference>
<dbReference type="Pfam" id="PF00989">
    <property type="entry name" value="PAS"/>
    <property type="match status" value="1"/>
</dbReference>
<evidence type="ECO:0000256" key="7">
    <source>
        <dbReference type="ARBA" id="ARBA00022741"/>
    </source>
</evidence>
<dbReference type="PANTHER" id="PTHR24422">
    <property type="entry name" value="CHEMOTAXIS PROTEIN METHYLTRANSFERASE"/>
    <property type="match status" value="1"/>
</dbReference>
<evidence type="ECO:0000313" key="16">
    <source>
        <dbReference type="EMBL" id="TGX54977.1"/>
    </source>
</evidence>
<dbReference type="InterPro" id="IPR000780">
    <property type="entry name" value="CheR_MeTrfase"/>
</dbReference>
<keyword evidence="9" id="KW-0067">ATP-binding</keyword>
<evidence type="ECO:0000256" key="9">
    <source>
        <dbReference type="ARBA" id="ARBA00022840"/>
    </source>
</evidence>
<dbReference type="GO" id="GO:0032259">
    <property type="term" value="P:methylation"/>
    <property type="evidence" value="ECO:0007669"/>
    <property type="project" value="UniProtKB-KW"/>
</dbReference>
<dbReference type="Pfam" id="PF03705">
    <property type="entry name" value="CheR_N"/>
    <property type="match status" value="1"/>
</dbReference>
<dbReference type="SMART" id="SM00911">
    <property type="entry name" value="HWE_HK"/>
    <property type="match status" value="1"/>
</dbReference>
<dbReference type="Gene3D" id="3.40.50.180">
    <property type="entry name" value="Methylesterase CheB, C-terminal domain"/>
    <property type="match status" value="1"/>
</dbReference>
<dbReference type="CDD" id="cd02440">
    <property type="entry name" value="AdoMet_MTases"/>
    <property type="match status" value="1"/>
</dbReference>
<dbReference type="PRINTS" id="PR00996">
    <property type="entry name" value="CHERMTFRASE"/>
</dbReference>
<feature type="domain" description="CheB-type methylesterase" evidence="14">
    <location>
        <begin position="36"/>
        <end position="218"/>
    </location>
</feature>
<keyword evidence="5" id="KW-0808">Transferase</keyword>
<dbReference type="SUPFAM" id="SSF52738">
    <property type="entry name" value="Methylesterase CheB, C-terminal domain"/>
    <property type="match status" value="1"/>
</dbReference>
<comment type="caution">
    <text evidence="16">The sequence shown here is derived from an EMBL/GenBank/DDBJ whole genome shotgun (WGS) entry which is preliminary data.</text>
</comment>
<evidence type="ECO:0000256" key="10">
    <source>
        <dbReference type="PROSITE-ProRule" id="PRU00050"/>
    </source>
</evidence>
<name>A0A4S1XGB1_9SPHN</name>
<feature type="domain" description="PAS" evidence="13">
    <location>
        <begin position="867"/>
        <end position="920"/>
    </location>
</feature>
<evidence type="ECO:0000259" key="14">
    <source>
        <dbReference type="PROSITE" id="PS50122"/>
    </source>
</evidence>
<sequence>MGDDPTQWQDDELLPVQAPESLSAAGPSVANSGSSPGLIVGIGASAGGLEAYRSFFAHMPPDSGMAFILVQHLSPDHDSLLAELLGKVTGMRVIQAADGVTVDPDCVFVIPPDATMTITGGRLKVVKPAPPRDQRRPIDTFFESLAMDRGENAIGIILSGTGSDGSIGVVAIKEHGGLTLAQAEFDHQALQGMPRSASLTGHVDEVLAVEEMPARITAYQSHLSSVADKKDREGARQDAASHLSTIMKALRARTGHDFGEYKEKTLLRRLQRRMQVLQLDTPDAYIALYREQPEELDLLFRELLIGVTQFFRDPAAFEALSATVLSDLVAAKGADEDLRIWVPGCATGEEVYTIAILVREAMAARRSRPRVQIFGTDIDDRAVAIARQGRYRSPIAGVSGPRLERWFTDEDDECGVVPEIRDMCVFSAHSVIKHPPFSRLDLISCRNFLIYVDPPVQDRIMRTFHYALKPGGHLFLGSSESVARSSGLFLARDKKHRIFERRAIEGLSLPDVSGGGRGTDQKPAAHASAATAEDHLDKSARRVMERYYPPHVVIDRRHQIVRFSPGAIGQYLEPSPGAPSFALFDILHKALRGPVRAVLQEVQASNGAARREHLPVRVAGLPRLVTLIAEPMGDRGAEAGLIVLAFQDGGAGVSEGTTVQSSESSLALEQELRTTRAQLQATIDELEFANEEMKSSNEEYQSVNEELQSSNEELETAKEEMQSVNEELQTINVEMANKNDLLGRLNSDLKNLLESTEIASLFLDKDLRVRSYTAGVTDIFHLRDADIGRPITEIVSLLDYSDLARDVRSVLRKLAVVERQVALLTGEMTFVLRMRPYRTLDNVIDGVVLTFVDITERDAADAARHQTEAYLRLLVDSTADGIYCVDRDGATTLCNASFLRMFGFEREEDVIGRKLHDLIHHAHPDGSRYPIGDCPIDQTARTGKPAHRDDENFFRADGTAFPVEYWSRPIVRGGELAGAVCSFVDITDRRLAEEQQGLLLKEMDHRVQNLFAIIGSVVTLSARSSKTPGDLAATIQGRLGALASAHQLIRAGTPGVDLKQRSSLGELVHAILAPYLDPGSDTARVLVEGTELAAGREAVTSLALVLHELATNAAKYGALSLPDGRVRVRWVVDGADLVLTWEESGGPPIHGAPTRKGFGSMLANRSVTGQLRGKLAFDWNGGGLIVRLTIPVERLTP</sequence>
<dbReference type="Proteomes" id="UP000306147">
    <property type="component" value="Unassembled WGS sequence"/>
</dbReference>
<evidence type="ECO:0000256" key="8">
    <source>
        <dbReference type="ARBA" id="ARBA00022777"/>
    </source>
</evidence>
<dbReference type="InterPro" id="IPR011102">
    <property type="entry name" value="Sig_transdc_His_kinase_HWE"/>
</dbReference>
<evidence type="ECO:0000256" key="12">
    <source>
        <dbReference type="SAM" id="MobiDB-lite"/>
    </source>
</evidence>
<evidence type="ECO:0000256" key="1">
    <source>
        <dbReference type="ARBA" id="ARBA00000085"/>
    </source>
</evidence>
<dbReference type="Pfam" id="PF01339">
    <property type="entry name" value="CheB_methylest"/>
    <property type="match status" value="1"/>
</dbReference>
<dbReference type="InterPro" id="IPR035909">
    <property type="entry name" value="CheB_C"/>
</dbReference>
<dbReference type="Gene3D" id="3.40.50.150">
    <property type="entry name" value="Vaccinia Virus protein VP39"/>
    <property type="match status" value="1"/>
</dbReference>
<dbReference type="GO" id="GO:0008983">
    <property type="term" value="F:protein-glutamate O-methyltransferase activity"/>
    <property type="evidence" value="ECO:0007669"/>
    <property type="project" value="UniProtKB-EC"/>
</dbReference>
<dbReference type="SMART" id="SM00138">
    <property type="entry name" value="MeTrc"/>
    <property type="match status" value="1"/>
</dbReference>
<dbReference type="InterPro" id="IPR022642">
    <property type="entry name" value="CheR_C"/>
</dbReference>
<evidence type="ECO:0000256" key="11">
    <source>
        <dbReference type="SAM" id="Coils"/>
    </source>
</evidence>
<evidence type="ECO:0000256" key="4">
    <source>
        <dbReference type="ARBA" id="ARBA00022603"/>
    </source>
</evidence>
<dbReference type="Pfam" id="PF07536">
    <property type="entry name" value="HWE_HK"/>
    <property type="match status" value="1"/>
</dbReference>
<dbReference type="Gene3D" id="1.10.155.10">
    <property type="entry name" value="Chemotaxis receptor methyltransferase CheR, N-terminal domain"/>
    <property type="match status" value="1"/>
</dbReference>
<dbReference type="SUPFAM" id="SSF47757">
    <property type="entry name" value="Chemotaxis receptor methyltransferase CheR, N-terminal domain"/>
    <property type="match status" value="1"/>
</dbReference>
<feature type="region of interest" description="Disordered" evidence="12">
    <location>
        <begin position="510"/>
        <end position="533"/>
    </location>
</feature>
<keyword evidence="7" id="KW-0547">Nucleotide-binding</keyword>
<comment type="catalytic activity">
    <reaction evidence="1">
        <text>ATP + protein L-histidine = ADP + protein N-phospho-L-histidine.</text>
        <dbReference type="EC" id="2.7.13.3"/>
    </reaction>
</comment>
<dbReference type="Pfam" id="PF13596">
    <property type="entry name" value="PAS_10"/>
    <property type="match status" value="1"/>
</dbReference>
<dbReference type="GO" id="GO:0006355">
    <property type="term" value="P:regulation of DNA-templated transcription"/>
    <property type="evidence" value="ECO:0007669"/>
    <property type="project" value="InterPro"/>
</dbReference>
<dbReference type="InterPro" id="IPR029063">
    <property type="entry name" value="SAM-dependent_MTases_sf"/>
</dbReference>
<keyword evidence="10" id="KW-0378">Hydrolase</keyword>
<dbReference type="EMBL" id="SRXT01000002">
    <property type="protein sequence ID" value="TGX54977.1"/>
    <property type="molecule type" value="Genomic_DNA"/>
</dbReference>
<dbReference type="InterPro" id="IPR035965">
    <property type="entry name" value="PAS-like_dom_sf"/>
</dbReference>
<feature type="active site" evidence="10">
    <location>
        <position position="45"/>
    </location>
</feature>
<dbReference type="SUPFAM" id="SSF55785">
    <property type="entry name" value="PYP-like sensor domain (PAS domain)"/>
    <property type="match status" value="2"/>
</dbReference>
<dbReference type="InterPro" id="IPR036804">
    <property type="entry name" value="CheR_N_sf"/>
</dbReference>
<keyword evidence="4" id="KW-0489">Methyltransferase</keyword>
<dbReference type="InterPro" id="IPR000014">
    <property type="entry name" value="PAS"/>
</dbReference>
<dbReference type="SMART" id="SM00091">
    <property type="entry name" value="PAS"/>
    <property type="match status" value="3"/>
</dbReference>
<gene>
    <name evidence="16" type="ORF">E5A73_05920</name>
</gene>
<dbReference type="GO" id="GO:0006935">
    <property type="term" value="P:chemotaxis"/>
    <property type="evidence" value="ECO:0007669"/>
    <property type="project" value="UniProtKB-UniRule"/>
</dbReference>
<dbReference type="CDD" id="cd16434">
    <property type="entry name" value="CheB-CheR_fusion"/>
    <property type="match status" value="1"/>
</dbReference>
<evidence type="ECO:0000256" key="2">
    <source>
        <dbReference type="ARBA" id="ARBA00001541"/>
    </source>
</evidence>
<dbReference type="Gene3D" id="3.30.565.10">
    <property type="entry name" value="Histidine kinase-like ATPase, C-terminal domain"/>
    <property type="match status" value="1"/>
</dbReference>
<dbReference type="RefSeq" id="WP_135962871.1">
    <property type="nucleotide sequence ID" value="NZ_SRXT01000002.1"/>
</dbReference>
<dbReference type="InterPro" id="IPR022641">
    <property type="entry name" value="CheR_N"/>
</dbReference>
<keyword evidence="8" id="KW-0418">Kinase</keyword>
<dbReference type="GO" id="GO:0005524">
    <property type="term" value="F:ATP binding"/>
    <property type="evidence" value="ECO:0007669"/>
    <property type="project" value="UniProtKB-KW"/>
</dbReference>
<evidence type="ECO:0000259" key="13">
    <source>
        <dbReference type="PROSITE" id="PS50112"/>
    </source>
</evidence>
<keyword evidence="10" id="KW-0145">Chemotaxis</keyword>
<dbReference type="GO" id="GO:0005737">
    <property type="term" value="C:cytoplasm"/>
    <property type="evidence" value="ECO:0007669"/>
    <property type="project" value="InterPro"/>
</dbReference>
<dbReference type="InterPro" id="IPR036890">
    <property type="entry name" value="HATPase_C_sf"/>
</dbReference>
<feature type="active site" evidence="10">
    <location>
        <position position="72"/>
    </location>
</feature>
<dbReference type="PROSITE" id="PS50123">
    <property type="entry name" value="CHER"/>
    <property type="match status" value="1"/>
</dbReference>
<dbReference type="OrthoDB" id="9816309at2"/>
<evidence type="ECO:0000313" key="17">
    <source>
        <dbReference type="Proteomes" id="UP000306147"/>
    </source>
</evidence>
<dbReference type="NCBIfam" id="TIGR00229">
    <property type="entry name" value="sensory_box"/>
    <property type="match status" value="1"/>
</dbReference>
<dbReference type="Pfam" id="PF01739">
    <property type="entry name" value="CheR"/>
    <property type="match status" value="1"/>
</dbReference>
<dbReference type="SUPFAM" id="SSF53335">
    <property type="entry name" value="S-adenosyl-L-methionine-dependent methyltransferases"/>
    <property type="match status" value="1"/>
</dbReference>
<dbReference type="AlphaFoldDB" id="A0A4S1XGB1"/>
<dbReference type="GO" id="GO:0008984">
    <property type="term" value="F:protein-glutamate methylesterase activity"/>
    <property type="evidence" value="ECO:0007669"/>
    <property type="project" value="InterPro"/>
</dbReference>
<comment type="catalytic activity">
    <reaction evidence="2">
        <text>L-glutamyl-[protein] + S-adenosyl-L-methionine = [protein]-L-glutamate 5-O-methyl ester + S-adenosyl-L-homocysteine</text>
        <dbReference type="Rhea" id="RHEA:24452"/>
        <dbReference type="Rhea" id="RHEA-COMP:10208"/>
        <dbReference type="Rhea" id="RHEA-COMP:10311"/>
        <dbReference type="ChEBI" id="CHEBI:29973"/>
        <dbReference type="ChEBI" id="CHEBI:57856"/>
        <dbReference type="ChEBI" id="CHEBI:59789"/>
        <dbReference type="ChEBI" id="CHEBI:82795"/>
        <dbReference type="EC" id="2.1.1.80"/>
    </reaction>
</comment>
<keyword evidence="11" id="KW-0175">Coiled coil</keyword>
<evidence type="ECO:0000256" key="3">
    <source>
        <dbReference type="ARBA" id="ARBA00022553"/>
    </source>
</evidence>
<keyword evidence="17" id="KW-1185">Reference proteome</keyword>
<keyword evidence="3" id="KW-0597">Phosphoprotein</keyword>
<dbReference type="PROSITE" id="PS50112">
    <property type="entry name" value="PAS"/>
    <property type="match status" value="1"/>
</dbReference>
<proteinExistence type="predicted"/>
<dbReference type="PANTHER" id="PTHR24422:SF27">
    <property type="entry name" value="PROTEIN-GLUTAMATE O-METHYLTRANSFERASE"/>
    <property type="match status" value="1"/>
</dbReference>
<dbReference type="PROSITE" id="PS50122">
    <property type="entry name" value="CHEB"/>
    <property type="match status" value="1"/>
</dbReference>
<feature type="domain" description="CheR-type methyltransferase" evidence="15">
    <location>
        <begin position="242"/>
        <end position="500"/>
    </location>
</feature>
<dbReference type="CDD" id="cd00130">
    <property type="entry name" value="PAS"/>
    <property type="match status" value="1"/>
</dbReference>
<evidence type="ECO:0000259" key="15">
    <source>
        <dbReference type="PROSITE" id="PS50123"/>
    </source>
</evidence>
<organism evidence="16 17">
    <name type="scientific">Sphingomonas gei</name>
    <dbReference type="NCBI Taxonomy" id="1395960"/>
    <lineage>
        <taxon>Bacteria</taxon>
        <taxon>Pseudomonadati</taxon>
        <taxon>Pseudomonadota</taxon>
        <taxon>Alphaproteobacteria</taxon>
        <taxon>Sphingomonadales</taxon>
        <taxon>Sphingomonadaceae</taxon>
        <taxon>Sphingomonas</taxon>
    </lineage>
</organism>
<reference evidence="16 17" key="1">
    <citation type="submission" date="2019-04" db="EMBL/GenBank/DDBJ databases">
        <title>Sphingomonas psychrotolerans sp. nov., isolated from soil in the Tianshan Mountains, Xinjiang, China.</title>
        <authorList>
            <person name="Luo Y."/>
            <person name="Sheng H."/>
        </authorList>
    </citation>
    <scope>NUCLEOTIDE SEQUENCE [LARGE SCALE GENOMIC DNA]</scope>
    <source>
        <strain evidence="16 17">ZFGT-11</strain>
    </source>
</reference>
<dbReference type="Gene3D" id="3.30.450.20">
    <property type="entry name" value="PAS domain"/>
    <property type="match status" value="2"/>
</dbReference>
<feature type="coiled-coil region" evidence="11">
    <location>
        <begin position="669"/>
        <end position="741"/>
    </location>
</feature>
<dbReference type="GO" id="GO:0000156">
    <property type="term" value="F:phosphorelay response regulator activity"/>
    <property type="evidence" value="ECO:0007669"/>
    <property type="project" value="InterPro"/>
</dbReference>
<dbReference type="InterPro" id="IPR013767">
    <property type="entry name" value="PAS_fold"/>
</dbReference>